<gene>
    <name evidence="1" type="ORF">DPMN_181442</name>
</gene>
<reference evidence="1" key="2">
    <citation type="submission" date="2020-11" db="EMBL/GenBank/DDBJ databases">
        <authorList>
            <person name="McCartney M.A."/>
            <person name="Auch B."/>
            <person name="Kono T."/>
            <person name="Mallez S."/>
            <person name="Becker A."/>
            <person name="Gohl D.M."/>
            <person name="Silverstein K.A.T."/>
            <person name="Koren S."/>
            <person name="Bechman K.B."/>
            <person name="Herman A."/>
            <person name="Abrahante J.E."/>
            <person name="Garbe J."/>
        </authorList>
    </citation>
    <scope>NUCLEOTIDE SEQUENCE</scope>
    <source>
        <strain evidence="1">Duluth1</strain>
        <tissue evidence="1">Whole animal</tissue>
    </source>
</reference>
<comment type="caution">
    <text evidence="1">The sequence shown here is derived from an EMBL/GenBank/DDBJ whole genome shotgun (WGS) entry which is preliminary data.</text>
</comment>
<evidence type="ECO:0000313" key="1">
    <source>
        <dbReference type="EMBL" id="KAH3747021.1"/>
    </source>
</evidence>
<keyword evidence="2" id="KW-1185">Reference proteome</keyword>
<dbReference type="EMBL" id="JAIWYP010000010">
    <property type="protein sequence ID" value="KAH3747021.1"/>
    <property type="molecule type" value="Genomic_DNA"/>
</dbReference>
<dbReference type="AlphaFoldDB" id="A0A9D4DDT7"/>
<accession>A0A9D4DDT7</accession>
<name>A0A9D4DDT7_DREPO</name>
<organism evidence="1 2">
    <name type="scientific">Dreissena polymorpha</name>
    <name type="common">Zebra mussel</name>
    <name type="synonym">Mytilus polymorpha</name>
    <dbReference type="NCBI Taxonomy" id="45954"/>
    <lineage>
        <taxon>Eukaryota</taxon>
        <taxon>Metazoa</taxon>
        <taxon>Spiralia</taxon>
        <taxon>Lophotrochozoa</taxon>
        <taxon>Mollusca</taxon>
        <taxon>Bivalvia</taxon>
        <taxon>Autobranchia</taxon>
        <taxon>Heteroconchia</taxon>
        <taxon>Euheterodonta</taxon>
        <taxon>Imparidentia</taxon>
        <taxon>Neoheterodontei</taxon>
        <taxon>Myida</taxon>
        <taxon>Dreissenoidea</taxon>
        <taxon>Dreissenidae</taxon>
        <taxon>Dreissena</taxon>
    </lineage>
</organism>
<protein>
    <submittedName>
        <fullName evidence="1">Uncharacterized protein</fullName>
    </submittedName>
</protein>
<dbReference type="Proteomes" id="UP000828390">
    <property type="component" value="Unassembled WGS sequence"/>
</dbReference>
<proteinExistence type="predicted"/>
<sequence length="86" mass="9870">MLKVSCRSTLNCHCQSMDKCKRNSIIKLIRTRTSNDGPTNQPTKRLPACEHKNQITSWFTALERARKCMGISIKILTVHAKHFVEN</sequence>
<reference evidence="1" key="1">
    <citation type="journal article" date="2019" name="bioRxiv">
        <title>The Genome of the Zebra Mussel, Dreissena polymorpha: A Resource for Invasive Species Research.</title>
        <authorList>
            <person name="McCartney M.A."/>
            <person name="Auch B."/>
            <person name="Kono T."/>
            <person name="Mallez S."/>
            <person name="Zhang Y."/>
            <person name="Obille A."/>
            <person name="Becker A."/>
            <person name="Abrahante J.E."/>
            <person name="Garbe J."/>
            <person name="Badalamenti J.P."/>
            <person name="Herman A."/>
            <person name="Mangelson H."/>
            <person name="Liachko I."/>
            <person name="Sullivan S."/>
            <person name="Sone E.D."/>
            <person name="Koren S."/>
            <person name="Silverstein K.A.T."/>
            <person name="Beckman K.B."/>
            <person name="Gohl D.M."/>
        </authorList>
    </citation>
    <scope>NUCLEOTIDE SEQUENCE</scope>
    <source>
        <strain evidence="1">Duluth1</strain>
        <tissue evidence="1">Whole animal</tissue>
    </source>
</reference>
<evidence type="ECO:0000313" key="2">
    <source>
        <dbReference type="Proteomes" id="UP000828390"/>
    </source>
</evidence>